<protein>
    <submittedName>
        <fullName evidence="2">Uncharacterized protein</fullName>
    </submittedName>
</protein>
<evidence type="ECO:0000313" key="2">
    <source>
        <dbReference type="EMBL" id="KAL3534941.1"/>
    </source>
</evidence>
<dbReference type="Proteomes" id="UP001630127">
    <property type="component" value="Unassembled WGS sequence"/>
</dbReference>
<reference evidence="2 3" key="1">
    <citation type="submission" date="2024-11" db="EMBL/GenBank/DDBJ databases">
        <title>A near-complete genome assembly of Cinchona calisaya.</title>
        <authorList>
            <person name="Lian D.C."/>
            <person name="Zhao X.W."/>
            <person name="Wei L."/>
        </authorList>
    </citation>
    <scope>NUCLEOTIDE SEQUENCE [LARGE SCALE GENOMIC DNA]</scope>
    <source>
        <tissue evidence="2">Nenye</tissue>
    </source>
</reference>
<feature type="region of interest" description="Disordered" evidence="1">
    <location>
        <begin position="1"/>
        <end position="32"/>
    </location>
</feature>
<proteinExistence type="predicted"/>
<organism evidence="2 3">
    <name type="scientific">Cinchona calisaya</name>
    <dbReference type="NCBI Taxonomy" id="153742"/>
    <lineage>
        <taxon>Eukaryota</taxon>
        <taxon>Viridiplantae</taxon>
        <taxon>Streptophyta</taxon>
        <taxon>Embryophyta</taxon>
        <taxon>Tracheophyta</taxon>
        <taxon>Spermatophyta</taxon>
        <taxon>Magnoliopsida</taxon>
        <taxon>eudicotyledons</taxon>
        <taxon>Gunneridae</taxon>
        <taxon>Pentapetalae</taxon>
        <taxon>asterids</taxon>
        <taxon>lamiids</taxon>
        <taxon>Gentianales</taxon>
        <taxon>Rubiaceae</taxon>
        <taxon>Cinchonoideae</taxon>
        <taxon>Cinchoneae</taxon>
        <taxon>Cinchona</taxon>
    </lineage>
</organism>
<sequence length="93" mass="10839">MTNTSQTMSIGKFYQDEGMENSSMTTTTKESSTKIEACQTLFRNHNDIKKHEVEELQNYMKLGARLTGDPRQELKEDWYRTDPHCGKVIHVLR</sequence>
<dbReference type="AlphaFoldDB" id="A0ABD3AUR0"/>
<accession>A0ABD3AUR0</accession>
<dbReference type="EMBL" id="JBJUIK010000002">
    <property type="protein sequence ID" value="KAL3534941.1"/>
    <property type="molecule type" value="Genomic_DNA"/>
</dbReference>
<evidence type="ECO:0000313" key="3">
    <source>
        <dbReference type="Proteomes" id="UP001630127"/>
    </source>
</evidence>
<keyword evidence="3" id="KW-1185">Reference proteome</keyword>
<name>A0ABD3AUR0_9GENT</name>
<feature type="compositionally biased region" description="Low complexity" evidence="1">
    <location>
        <begin position="20"/>
        <end position="30"/>
    </location>
</feature>
<gene>
    <name evidence="2" type="ORF">ACH5RR_003402</name>
</gene>
<evidence type="ECO:0000256" key="1">
    <source>
        <dbReference type="SAM" id="MobiDB-lite"/>
    </source>
</evidence>
<comment type="caution">
    <text evidence="2">The sequence shown here is derived from an EMBL/GenBank/DDBJ whole genome shotgun (WGS) entry which is preliminary data.</text>
</comment>